<sequence length="115" mass="12494">MYLAAFTTCVAFIRQNTESPIGESCYSGGDDPKSSTALLVVFVSLISHEIGLFVITTYRVLSQYRTASGGLLDLMVRHNIVYFAASLALNGVNIIALLLDPEVNKWNSSVIEMGC</sequence>
<evidence type="ECO:0000256" key="1">
    <source>
        <dbReference type="SAM" id="Phobius"/>
    </source>
</evidence>
<dbReference type="InParanoid" id="A0A1B7MQN2"/>
<reference evidence="2 3" key="1">
    <citation type="submission" date="2016-06" db="EMBL/GenBank/DDBJ databases">
        <title>Comparative genomics of the ectomycorrhizal sister species Rhizopogon vinicolor and Rhizopogon vesiculosus (Basidiomycota: Boletales) reveals a divergence of the mating type B locus.</title>
        <authorList>
            <consortium name="DOE Joint Genome Institute"/>
            <person name="Mujic A.B."/>
            <person name="Kuo A."/>
            <person name="Tritt A."/>
            <person name="Lipzen A."/>
            <person name="Chen C."/>
            <person name="Johnson J."/>
            <person name="Sharma A."/>
            <person name="Barry K."/>
            <person name="Grigoriev I.V."/>
            <person name="Spatafora J.W."/>
        </authorList>
    </citation>
    <scope>NUCLEOTIDE SEQUENCE [LARGE SCALE GENOMIC DNA]</scope>
    <source>
        <strain evidence="2 3">AM-OR11-026</strain>
    </source>
</reference>
<evidence type="ECO:0000313" key="3">
    <source>
        <dbReference type="Proteomes" id="UP000092154"/>
    </source>
</evidence>
<keyword evidence="1" id="KW-0472">Membrane</keyword>
<organism evidence="2 3">
    <name type="scientific">Rhizopogon vinicolor AM-OR11-026</name>
    <dbReference type="NCBI Taxonomy" id="1314800"/>
    <lineage>
        <taxon>Eukaryota</taxon>
        <taxon>Fungi</taxon>
        <taxon>Dikarya</taxon>
        <taxon>Basidiomycota</taxon>
        <taxon>Agaricomycotina</taxon>
        <taxon>Agaricomycetes</taxon>
        <taxon>Agaricomycetidae</taxon>
        <taxon>Boletales</taxon>
        <taxon>Suillineae</taxon>
        <taxon>Rhizopogonaceae</taxon>
        <taxon>Rhizopogon</taxon>
    </lineage>
</organism>
<keyword evidence="3" id="KW-1185">Reference proteome</keyword>
<accession>A0A1B7MQN2</accession>
<dbReference type="OrthoDB" id="3341843at2759"/>
<evidence type="ECO:0000313" key="2">
    <source>
        <dbReference type="EMBL" id="OAX34881.1"/>
    </source>
</evidence>
<dbReference type="Proteomes" id="UP000092154">
    <property type="component" value="Unassembled WGS sequence"/>
</dbReference>
<feature type="transmembrane region" description="Helical" evidence="1">
    <location>
        <begin position="79"/>
        <end position="99"/>
    </location>
</feature>
<protein>
    <submittedName>
        <fullName evidence="2">Uncharacterized protein</fullName>
    </submittedName>
</protein>
<dbReference type="EMBL" id="KV448557">
    <property type="protein sequence ID" value="OAX34881.1"/>
    <property type="molecule type" value="Genomic_DNA"/>
</dbReference>
<proteinExistence type="predicted"/>
<keyword evidence="1" id="KW-1133">Transmembrane helix</keyword>
<name>A0A1B7MQN2_9AGAM</name>
<dbReference type="AlphaFoldDB" id="A0A1B7MQN2"/>
<keyword evidence="1" id="KW-0812">Transmembrane</keyword>
<feature type="transmembrane region" description="Helical" evidence="1">
    <location>
        <begin position="37"/>
        <end position="58"/>
    </location>
</feature>
<gene>
    <name evidence="2" type="ORF">K503DRAFT_412797</name>
</gene>